<organism evidence="1 2">
    <name type="scientific">Dreissena polymorpha</name>
    <name type="common">Zebra mussel</name>
    <name type="synonym">Mytilus polymorpha</name>
    <dbReference type="NCBI Taxonomy" id="45954"/>
    <lineage>
        <taxon>Eukaryota</taxon>
        <taxon>Metazoa</taxon>
        <taxon>Spiralia</taxon>
        <taxon>Lophotrochozoa</taxon>
        <taxon>Mollusca</taxon>
        <taxon>Bivalvia</taxon>
        <taxon>Autobranchia</taxon>
        <taxon>Heteroconchia</taxon>
        <taxon>Euheterodonta</taxon>
        <taxon>Imparidentia</taxon>
        <taxon>Neoheterodontei</taxon>
        <taxon>Myida</taxon>
        <taxon>Dreissenoidea</taxon>
        <taxon>Dreissenidae</taxon>
        <taxon>Dreissena</taxon>
    </lineage>
</organism>
<gene>
    <name evidence="1" type="ORF">DPMN_159651</name>
</gene>
<protein>
    <submittedName>
        <fullName evidence="1">Uncharacterized protein</fullName>
    </submittedName>
</protein>
<reference evidence="1" key="1">
    <citation type="journal article" date="2019" name="bioRxiv">
        <title>The Genome of the Zebra Mussel, Dreissena polymorpha: A Resource for Invasive Species Research.</title>
        <authorList>
            <person name="McCartney M.A."/>
            <person name="Auch B."/>
            <person name="Kono T."/>
            <person name="Mallez S."/>
            <person name="Zhang Y."/>
            <person name="Obille A."/>
            <person name="Becker A."/>
            <person name="Abrahante J.E."/>
            <person name="Garbe J."/>
            <person name="Badalamenti J.P."/>
            <person name="Herman A."/>
            <person name="Mangelson H."/>
            <person name="Liachko I."/>
            <person name="Sullivan S."/>
            <person name="Sone E.D."/>
            <person name="Koren S."/>
            <person name="Silverstein K.A.T."/>
            <person name="Beckman K.B."/>
            <person name="Gohl D.M."/>
        </authorList>
    </citation>
    <scope>NUCLEOTIDE SEQUENCE</scope>
    <source>
        <strain evidence="1">Duluth1</strain>
        <tissue evidence="1">Whole animal</tissue>
    </source>
</reference>
<accession>A0A9D4IQX9</accession>
<dbReference type="AlphaFoldDB" id="A0A9D4IQX9"/>
<dbReference type="Proteomes" id="UP000828390">
    <property type="component" value="Unassembled WGS sequence"/>
</dbReference>
<proteinExistence type="predicted"/>
<name>A0A9D4IQX9_DREPO</name>
<evidence type="ECO:0000313" key="1">
    <source>
        <dbReference type="EMBL" id="KAH3781747.1"/>
    </source>
</evidence>
<dbReference type="EMBL" id="JAIWYP010000008">
    <property type="protein sequence ID" value="KAH3781747.1"/>
    <property type="molecule type" value="Genomic_DNA"/>
</dbReference>
<sequence>MVSLIIIKALETQTIDNAHDSPEPEMIQFRVLPFLATKSRWEMLVCHMVSKGLCPESAQWAIPDLPHPLLFLILVRPGPVPGLHPYLSVRLGGHSPRPICTGSSISSTGLLIPTFCTSSRLASKGAPTSISSR</sequence>
<reference evidence="1" key="2">
    <citation type="submission" date="2020-11" db="EMBL/GenBank/DDBJ databases">
        <authorList>
            <person name="McCartney M.A."/>
            <person name="Auch B."/>
            <person name="Kono T."/>
            <person name="Mallez S."/>
            <person name="Becker A."/>
            <person name="Gohl D.M."/>
            <person name="Silverstein K.A.T."/>
            <person name="Koren S."/>
            <person name="Bechman K.B."/>
            <person name="Herman A."/>
            <person name="Abrahante J.E."/>
            <person name="Garbe J."/>
        </authorList>
    </citation>
    <scope>NUCLEOTIDE SEQUENCE</scope>
    <source>
        <strain evidence="1">Duluth1</strain>
        <tissue evidence="1">Whole animal</tissue>
    </source>
</reference>
<comment type="caution">
    <text evidence="1">The sequence shown here is derived from an EMBL/GenBank/DDBJ whole genome shotgun (WGS) entry which is preliminary data.</text>
</comment>
<keyword evidence="2" id="KW-1185">Reference proteome</keyword>
<evidence type="ECO:0000313" key="2">
    <source>
        <dbReference type="Proteomes" id="UP000828390"/>
    </source>
</evidence>